<comment type="caution">
    <text evidence="1">The sequence shown here is derived from an EMBL/GenBank/DDBJ whole genome shotgun (WGS) entry which is preliminary data.</text>
</comment>
<proteinExistence type="predicted"/>
<organism evidence="1">
    <name type="scientific">marine sediment metagenome</name>
    <dbReference type="NCBI Taxonomy" id="412755"/>
    <lineage>
        <taxon>unclassified sequences</taxon>
        <taxon>metagenomes</taxon>
        <taxon>ecological metagenomes</taxon>
    </lineage>
</organism>
<sequence>MTPPAYLLTAIPAAVFLVLVLREPVSALWRG</sequence>
<gene>
    <name evidence="1" type="ORF">LCGC14_0511060</name>
</gene>
<feature type="non-terminal residue" evidence="1">
    <location>
        <position position="31"/>
    </location>
</feature>
<dbReference type="EMBL" id="LAZR01000622">
    <property type="protein sequence ID" value="KKN62490.1"/>
    <property type="molecule type" value="Genomic_DNA"/>
</dbReference>
<protein>
    <submittedName>
        <fullName evidence="1">Uncharacterized protein</fullName>
    </submittedName>
</protein>
<reference evidence="1" key="1">
    <citation type="journal article" date="2015" name="Nature">
        <title>Complex archaea that bridge the gap between prokaryotes and eukaryotes.</title>
        <authorList>
            <person name="Spang A."/>
            <person name="Saw J.H."/>
            <person name="Jorgensen S.L."/>
            <person name="Zaremba-Niedzwiedzka K."/>
            <person name="Martijn J."/>
            <person name="Lind A.E."/>
            <person name="van Eijk R."/>
            <person name="Schleper C."/>
            <person name="Guy L."/>
            <person name="Ettema T.J."/>
        </authorList>
    </citation>
    <scope>NUCLEOTIDE SEQUENCE</scope>
</reference>
<name>A0A0F9S154_9ZZZZ</name>
<accession>A0A0F9S154</accession>
<dbReference type="AlphaFoldDB" id="A0A0F9S154"/>
<evidence type="ECO:0000313" key="1">
    <source>
        <dbReference type="EMBL" id="KKN62490.1"/>
    </source>
</evidence>